<protein>
    <submittedName>
        <fullName evidence="3">Serine hydrolase</fullName>
    </submittedName>
</protein>
<dbReference type="SUPFAM" id="SSF56601">
    <property type="entry name" value="beta-lactamase/transpeptidase-like"/>
    <property type="match status" value="1"/>
</dbReference>
<evidence type="ECO:0000256" key="1">
    <source>
        <dbReference type="SAM" id="Coils"/>
    </source>
</evidence>
<dbReference type="PANTHER" id="PTHR43283">
    <property type="entry name" value="BETA-LACTAMASE-RELATED"/>
    <property type="match status" value="1"/>
</dbReference>
<organism evidence="3 4">
    <name type="scientific">Candidatus Scybalomonas excrementavium</name>
    <dbReference type="NCBI Taxonomy" id="2840943"/>
    <lineage>
        <taxon>Bacteria</taxon>
        <taxon>Bacillati</taxon>
        <taxon>Bacillota</taxon>
        <taxon>Clostridia</taxon>
        <taxon>Lachnospirales</taxon>
        <taxon>Lachnospiraceae</taxon>
        <taxon>Lachnospiraceae incertae sedis</taxon>
        <taxon>Candidatus Scybalomonas</taxon>
    </lineage>
</organism>
<sequence length="663" mass="77380">MKTQIKLMEFGKKLLKGEVETSPYYKKEYEKDLQQESDSLLLPRIMPEQVGVSSSYLFEFLKEISACTKEHLHGVCIVHKGSVILEQGYSPYTIQDWHISHSLAKSITALAIGCLISDGQLALHDPIVDIFNKRKVLFGHKMNKVTVLHLLTMSSGITFNELDTVFEKDWLNGCLGSNVDFEPGSKFSYNSMNTYLLSAIVVEKTKKGLLEYLRIRLLSEMGIGQLFWEKCPLGIEKGGWGLSLTMEDMAKFGILYMQQGMWNGKQLLSKEYMKFAVQKQIDTPESISPYGYGYHIWICSRKGTYQFNGMFGQNVFLLPDIETVIVTTAGGEHFFPKSNVFDIVMDYFAHPAQEVQRRMIESRRKYIKDLYYQNKKEKIDLYFYKKLNDYGKILQYNQIPSIEEDFFQVPQELLCEEPKKEETSKWKDWWKDRKRRLLDIGKKGKVEREERKSQEVEKQEADKQKQQERNQGAVLQILKNILDKKYVFGQQKNGILPLFLQMMHGTYSSGISYFYLRMKQDLNKEQEQIEFIFQEGETEKILKIGIQYPIYSTYEIEGMLYKIGVIGKWCWNEEDILVLKVTICFVETSHTRMVYLYFEDEKVTMKLKEEPNLLALLEEVPMLLGGESKDMMMKLATSLKDMDYSKYLLKKVIEPVIEGEQQK</sequence>
<dbReference type="Gene3D" id="3.40.710.10">
    <property type="entry name" value="DD-peptidase/beta-lactamase superfamily"/>
    <property type="match status" value="1"/>
</dbReference>
<gene>
    <name evidence="3" type="ORF">IAC13_00860</name>
</gene>
<feature type="domain" description="Beta-lactamase-related" evidence="2">
    <location>
        <begin position="75"/>
        <end position="329"/>
    </location>
</feature>
<dbReference type="Proteomes" id="UP000823618">
    <property type="component" value="Unassembled WGS sequence"/>
</dbReference>
<keyword evidence="1" id="KW-0175">Coiled coil</keyword>
<dbReference type="InterPro" id="IPR050789">
    <property type="entry name" value="Diverse_Enzym_Activities"/>
</dbReference>
<keyword evidence="3" id="KW-0378">Hydrolase</keyword>
<dbReference type="InterPro" id="IPR012338">
    <property type="entry name" value="Beta-lactam/transpept-like"/>
</dbReference>
<comment type="caution">
    <text evidence="3">The sequence shown here is derived from an EMBL/GenBank/DDBJ whole genome shotgun (WGS) entry which is preliminary data.</text>
</comment>
<evidence type="ECO:0000313" key="3">
    <source>
        <dbReference type="EMBL" id="MBO8462463.1"/>
    </source>
</evidence>
<feature type="coiled-coil region" evidence="1">
    <location>
        <begin position="446"/>
        <end position="476"/>
    </location>
</feature>
<accession>A0A9D9HZP3</accession>
<dbReference type="EMBL" id="JADIML010000025">
    <property type="protein sequence ID" value="MBO8462463.1"/>
    <property type="molecule type" value="Genomic_DNA"/>
</dbReference>
<dbReference type="InterPro" id="IPR001466">
    <property type="entry name" value="Beta-lactam-related"/>
</dbReference>
<reference evidence="3" key="2">
    <citation type="journal article" date="2021" name="PeerJ">
        <title>Extensive microbial diversity within the chicken gut microbiome revealed by metagenomics and culture.</title>
        <authorList>
            <person name="Gilroy R."/>
            <person name="Ravi A."/>
            <person name="Getino M."/>
            <person name="Pursley I."/>
            <person name="Horton D.L."/>
            <person name="Alikhan N.F."/>
            <person name="Baker D."/>
            <person name="Gharbi K."/>
            <person name="Hall N."/>
            <person name="Watson M."/>
            <person name="Adriaenssens E.M."/>
            <person name="Foster-Nyarko E."/>
            <person name="Jarju S."/>
            <person name="Secka A."/>
            <person name="Antonio M."/>
            <person name="Oren A."/>
            <person name="Chaudhuri R.R."/>
            <person name="La Ragione R."/>
            <person name="Hildebrand F."/>
            <person name="Pallen M.J."/>
        </authorList>
    </citation>
    <scope>NUCLEOTIDE SEQUENCE</scope>
    <source>
        <strain evidence="3">E3-2379</strain>
    </source>
</reference>
<proteinExistence type="predicted"/>
<reference evidence="3" key="1">
    <citation type="submission" date="2020-10" db="EMBL/GenBank/DDBJ databases">
        <authorList>
            <person name="Gilroy R."/>
        </authorList>
    </citation>
    <scope>NUCLEOTIDE SEQUENCE</scope>
    <source>
        <strain evidence="3">E3-2379</strain>
    </source>
</reference>
<dbReference type="AlphaFoldDB" id="A0A9D9HZP3"/>
<dbReference type="Pfam" id="PF00144">
    <property type="entry name" value="Beta-lactamase"/>
    <property type="match status" value="1"/>
</dbReference>
<evidence type="ECO:0000313" key="4">
    <source>
        <dbReference type="Proteomes" id="UP000823618"/>
    </source>
</evidence>
<evidence type="ECO:0000259" key="2">
    <source>
        <dbReference type="Pfam" id="PF00144"/>
    </source>
</evidence>
<dbReference type="PANTHER" id="PTHR43283:SF7">
    <property type="entry name" value="BETA-LACTAMASE-RELATED DOMAIN-CONTAINING PROTEIN"/>
    <property type="match status" value="1"/>
</dbReference>
<dbReference type="GO" id="GO:0016787">
    <property type="term" value="F:hydrolase activity"/>
    <property type="evidence" value="ECO:0007669"/>
    <property type="project" value="UniProtKB-KW"/>
</dbReference>
<name>A0A9D9HZP3_9FIRM</name>